<dbReference type="PANTHER" id="PTHR13108:SF9">
    <property type="entry name" value="CONDENSIN COMPLEX SUBUNIT 2"/>
    <property type="match status" value="1"/>
</dbReference>
<evidence type="ECO:0000256" key="4">
    <source>
        <dbReference type="ARBA" id="ARBA00016065"/>
    </source>
</evidence>
<evidence type="ECO:0000256" key="5">
    <source>
        <dbReference type="ARBA" id="ARBA00022454"/>
    </source>
</evidence>
<evidence type="ECO:0000313" key="13">
    <source>
        <dbReference type="Proteomes" id="UP000485058"/>
    </source>
</evidence>
<evidence type="ECO:0000256" key="8">
    <source>
        <dbReference type="ARBA" id="ARBA00022776"/>
    </source>
</evidence>
<dbReference type="EMBL" id="BLLF01002016">
    <property type="protein sequence ID" value="GFH22326.1"/>
    <property type="molecule type" value="Genomic_DNA"/>
</dbReference>
<dbReference type="GO" id="GO:0003682">
    <property type="term" value="F:chromatin binding"/>
    <property type="evidence" value="ECO:0007669"/>
    <property type="project" value="TreeGrafter"/>
</dbReference>
<evidence type="ECO:0000256" key="2">
    <source>
        <dbReference type="ARBA" id="ARBA00004496"/>
    </source>
</evidence>
<dbReference type="Proteomes" id="UP000485058">
    <property type="component" value="Unassembled WGS sequence"/>
</dbReference>
<keyword evidence="9" id="KW-0226">DNA condensation</keyword>
<evidence type="ECO:0000256" key="10">
    <source>
        <dbReference type="ARBA" id="ARBA00023306"/>
    </source>
</evidence>
<keyword evidence="13" id="KW-1185">Reference proteome</keyword>
<proteinExistence type="inferred from homology"/>
<gene>
    <name evidence="12" type="ORF">HaLaN_19777</name>
</gene>
<protein>
    <recommendedName>
        <fullName evidence="4">Condensin complex subunit 2</fullName>
    </recommendedName>
</protein>
<organism evidence="12 13">
    <name type="scientific">Haematococcus lacustris</name>
    <name type="common">Green alga</name>
    <name type="synonym">Haematococcus pluvialis</name>
    <dbReference type="NCBI Taxonomy" id="44745"/>
    <lineage>
        <taxon>Eukaryota</taxon>
        <taxon>Viridiplantae</taxon>
        <taxon>Chlorophyta</taxon>
        <taxon>core chlorophytes</taxon>
        <taxon>Chlorophyceae</taxon>
        <taxon>CS clade</taxon>
        <taxon>Chlamydomonadales</taxon>
        <taxon>Haematococcaceae</taxon>
        <taxon>Haematococcus</taxon>
    </lineage>
</organism>
<evidence type="ECO:0000256" key="11">
    <source>
        <dbReference type="SAM" id="MobiDB-lite"/>
    </source>
</evidence>
<dbReference type="AlphaFoldDB" id="A0A699ZUD5"/>
<evidence type="ECO:0000256" key="9">
    <source>
        <dbReference type="ARBA" id="ARBA00023067"/>
    </source>
</evidence>
<dbReference type="GO" id="GO:0005737">
    <property type="term" value="C:cytoplasm"/>
    <property type="evidence" value="ECO:0007669"/>
    <property type="project" value="UniProtKB-SubCell"/>
</dbReference>
<evidence type="ECO:0000256" key="7">
    <source>
        <dbReference type="ARBA" id="ARBA00022618"/>
    </source>
</evidence>
<evidence type="ECO:0000256" key="3">
    <source>
        <dbReference type="ARBA" id="ARBA00009471"/>
    </source>
</evidence>
<accession>A0A699ZUD5</accession>
<keyword evidence="5" id="KW-0158">Chromosome</keyword>
<keyword evidence="7" id="KW-0132">Cell division</keyword>
<evidence type="ECO:0000256" key="6">
    <source>
        <dbReference type="ARBA" id="ARBA00022490"/>
    </source>
</evidence>
<name>A0A699ZUD5_HAELA</name>
<dbReference type="InterPro" id="IPR022816">
    <property type="entry name" value="Condensin_barren_su2"/>
</dbReference>
<comment type="similarity">
    <text evidence="3">Belongs to the CND2 (condensin subunit 2) family.</text>
</comment>
<feature type="region of interest" description="Disordered" evidence="11">
    <location>
        <begin position="19"/>
        <end position="41"/>
    </location>
</feature>
<dbReference type="GO" id="GO:0000796">
    <property type="term" value="C:condensin complex"/>
    <property type="evidence" value="ECO:0007669"/>
    <property type="project" value="InterPro"/>
</dbReference>
<keyword evidence="8" id="KW-0498">Mitosis</keyword>
<keyword evidence="6" id="KW-0963">Cytoplasm</keyword>
<dbReference type="GO" id="GO:0051301">
    <property type="term" value="P:cell division"/>
    <property type="evidence" value="ECO:0007669"/>
    <property type="project" value="UniProtKB-KW"/>
</dbReference>
<dbReference type="GO" id="GO:0007076">
    <property type="term" value="P:mitotic chromosome condensation"/>
    <property type="evidence" value="ECO:0007669"/>
    <property type="project" value="InterPro"/>
</dbReference>
<feature type="non-terminal residue" evidence="12">
    <location>
        <position position="207"/>
    </location>
</feature>
<dbReference type="Pfam" id="PF05786">
    <property type="entry name" value="Cnd2"/>
    <property type="match status" value="1"/>
</dbReference>
<evidence type="ECO:0000256" key="1">
    <source>
        <dbReference type="ARBA" id="ARBA00004286"/>
    </source>
</evidence>
<comment type="caution">
    <text evidence="12">The sequence shown here is derived from an EMBL/GenBank/DDBJ whole genome shotgun (WGS) entry which is preliminary data.</text>
</comment>
<keyword evidence="10" id="KW-0131">Cell cycle</keyword>
<sequence length="207" mass="21939">QPPAVTAPGFGALLAASLATGEDRDADQAEEEEGTQSSLDGLLPSYSAAVAAKSQARSTAWAGSAFWRFRPPPPAQPAASGVTSTKPRAKAKVLVPYVVEGEFQASEEQMRMATDKELRLKRANKAGTLLPADTHYQVNVKALKATLKARMEGLQQQAAGASPEHQPAPQPSDLSFQQVIQQLPEEGSAGAVKDISVHLCFICLLHL</sequence>
<reference evidence="12 13" key="1">
    <citation type="submission" date="2020-02" db="EMBL/GenBank/DDBJ databases">
        <title>Draft genome sequence of Haematococcus lacustris strain NIES-144.</title>
        <authorList>
            <person name="Morimoto D."/>
            <person name="Nakagawa S."/>
            <person name="Yoshida T."/>
            <person name="Sawayama S."/>
        </authorList>
    </citation>
    <scope>NUCLEOTIDE SEQUENCE [LARGE SCALE GENOMIC DNA]</scope>
    <source>
        <strain evidence="12 13">NIES-144</strain>
    </source>
</reference>
<dbReference type="PANTHER" id="PTHR13108">
    <property type="entry name" value="CONDENSIN COMPLEX SUBUNIT 2"/>
    <property type="match status" value="1"/>
</dbReference>
<evidence type="ECO:0000313" key="12">
    <source>
        <dbReference type="EMBL" id="GFH22326.1"/>
    </source>
</evidence>
<comment type="subcellular location">
    <subcellularLocation>
        <location evidence="1">Chromosome</location>
    </subcellularLocation>
    <subcellularLocation>
        <location evidence="2">Cytoplasm</location>
    </subcellularLocation>
</comment>
<feature type="non-terminal residue" evidence="12">
    <location>
        <position position="1"/>
    </location>
</feature>